<evidence type="ECO:0000313" key="4">
    <source>
        <dbReference type="EMBL" id="RKN76840.1"/>
    </source>
</evidence>
<dbReference type="InterPro" id="IPR001775">
    <property type="entry name" value="GspD/PilQ"/>
</dbReference>
<dbReference type="PRINTS" id="PR00811">
    <property type="entry name" value="BCTERIALGSPD"/>
</dbReference>
<gene>
    <name evidence="4" type="ORF">D7Z94_23955</name>
</gene>
<name>A0A3B0BVE5_9FLAO</name>
<dbReference type="Proteomes" id="UP000276603">
    <property type="component" value="Unassembled WGS sequence"/>
</dbReference>
<dbReference type="GO" id="GO:0009306">
    <property type="term" value="P:protein secretion"/>
    <property type="evidence" value="ECO:0007669"/>
    <property type="project" value="InterPro"/>
</dbReference>
<evidence type="ECO:0000313" key="5">
    <source>
        <dbReference type="Proteomes" id="UP000276603"/>
    </source>
</evidence>
<proteinExistence type="inferred from homology"/>
<evidence type="ECO:0000256" key="2">
    <source>
        <dbReference type="SAM" id="MobiDB-lite"/>
    </source>
</evidence>
<comment type="caution">
    <text evidence="4">The sequence shown here is derived from an EMBL/GenBank/DDBJ whole genome shotgun (WGS) entry which is preliminary data.</text>
</comment>
<sequence length="641" mass="72007">MKKKLGIICMLFVGFAFPQNQTQTLEELFDEIAKERPGLEELTELDVSGLTLFEIITSLAEEHRLNVSADPGLSEMVVSNFFDVKVKDVYVFLAKKHNLDVGYMNEIITFKKQEVVKEVPKEKPKKPIDIAFNQANDFLSVKLKNDSLPLVAERITELSNRNIVLAPEVKTMKVSAYIINRPFDQVMEMIARSNQLVASVDENGFYFLSKDLEANSVSDQGQRTLSSRRGSSRTSQTTNFSAGELQIDLNEQGFLTIRAHEIDVTTIISRASDLLHINYFLYDKPDEVIATFYSDSIDFDSLLDHVFKGSRYTSKKLEDLYLIGLQTTEGLRETELIQLENRTIETVLNTLPKAYVQDVEMQEFVELNGILVSGSKPILEELKLVIRQLDKVVPLVQIEVLIVQYQKGYDIQTGIQGILNEQGKDVKTEGVLFPTVDATVNSTSLNKLIDAFNGLGIINIGKVAENFYANLSALENNSIIQLKSTPKIATLSGHKANVSIGETNYYFEQTNRLINSGINDNILQSGQWKPTEANLSVDILPYVSKDEHITLNIVVEKSAFLGRAGENAPPGKSTQKFESLIRVKNNEMILLGGLDELEKENSGTGTPFLSRIPVIKWFFSSKRRAKEKSKLHVFIKPTLVY</sequence>
<dbReference type="PANTHER" id="PTHR30332:SF17">
    <property type="entry name" value="TYPE IV PILIATION SYSTEM PROTEIN DR_0774-RELATED"/>
    <property type="match status" value="1"/>
</dbReference>
<comment type="similarity">
    <text evidence="1">Belongs to the bacterial secretin family.</text>
</comment>
<dbReference type="OrthoDB" id="9816579at2"/>
<evidence type="ECO:0000259" key="3">
    <source>
        <dbReference type="Pfam" id="PF00263"/>
    </source>
</evidence>
<feature type="domain" description="Type II/III secretion system secretin-like" evidence="3">
    <location>
        <begin position="473"/>
        <end position="640"/>
    </location>
</feature>
<dbReference type="GO" id="GO:0015627">
    <property type="term" value="C:type II protein secretion system complex"/>
    <property type="evidence" value="ECO:0007669"/>
    <property type="project" value="TreeGrafter"/>
</dbReference>
<dbReference type="InterPro" id="IPR050810">
    <property type="entry name" value="Bact_Secretion_Sys_Channel"/>
</dbReference>
<accession>A0A3B0BVE5</accession>
<keyword evidence="5" id="KW-1185">Reference proteome</keyword>
<dbReference type="EMBL" id="RBCJ01000006">
    <property type="protein sequence ID" value="RKN76840.1"/>
    <property type="molecule type" value="Genomic_DNA"/>
</dbReference>
<protein>
    <submittedName>
        <fullName evidence="4">Type II and III secretion system protein</fullName>
    </submittedName>
</protein>
<dbReference type="PANTHER" id="PTHR30332">
    <property type="entry name" value="PROBABLE GENERAL SECRETION PATHWAY PROTEIN D"/>
    <property type="match status" value="1"/>
</dbReference>
<evidence type="ECO:0000256" key="1">
    <source>
        <dbReference type="RuleBase" id="RU004003"/>
    </source>
</evidence>
<dbReference type="Pfam" id="PF00263">
    <property type="entry name" value="Secretin"/>
    <property type="match status" value="1"/>
</dbReference>
<organism evidence="4 5">
    <name type="scientific">Ulvibacterium marinum</name>
    <dbReference type="NCBI Taxonomy" id="2419782"/>
    <lineage>
        <taxon>Bacteria</taxon>
        <taxon>Pseudomonadati</taxon>
        <taxon>Bacteroidota</taxon>
        <taxon>Flavobacteriia</taxon>
        <taxon>Flavobacteriales</taxon>
        <taxon>Flavobacteriaceae</taxon>
        <taxon>Ulvibacterium</taxon>
    </lineage>
</organism>
<dbReference type="AlphaFoldDB" id="A0A3B0BVE5"/>
<dbReference type="RefSeq" id="WP_120714187.1">
    <property type="nucleotide sequence ID" value="NZ_RBCJ01000006.1"/>
</dbReference>
<feature type="region of interest" description="Disordered" evidence="2">
    <location>
        <begin position="219"/>
        <end position="239"/>
    </location>
</feature>
<dbReference type="InterPro" id="IPR004846">
    <property type="entry name" value="T2SS/T3SS_dom"/>
</dbReference>
<feature type="compositionally biased region" description="Low complexity" evidence="2">
    <location>
        <begin position="220"/>
        <end position="238"/>
    </location>
</feature>
<reference evidence="4 5" key="1">
    <citation type="submission" date="2018-10" db="EMBL/GenBank/DDBJ databases">
        <title>Ulvibacterium marinum gen. nov., sp. nov., a novel marine bacterium of the family Flavobacteriaceae, isolated from a culture of the green alga Ulva prolifera.</title>
        <authorList>
            <person name="Zhang Z."/>
        </authorList>
    </citation>
    <scope>NUCLEOTIDE SEQUENCE [LARGE SCALE GENOMIC DNA]</scope>
    <source>
        <strain evidence="4 5">CCMM003</strain>
    </source>
</reference>